<keyword evidence="2" id="KW-0732">Signal</keyword>
<keyword evidence="4" id="KW-1185">Reference proteome</keyword>
<organism evidence="3 4">
    <name type="scientific">Lactuca saligna</name>
    <name type="common">Willowleaf lettuce</name>
    <dbReference type="NCBI Taxonomy" id="75948"/>
    <lineage>
        <taxon>Eukaryota</taxon>
        <taxon>Viridiplantae</taxon>
        <taxon>Streptophyta</taxon>
        <taxon>Embryophyta</taxon>
        <taxon>Tracheophyta</taxon>
        <taxon>Spermatophyta</taxon>
        <taxon>Magnoliopsida</taxon>
        <taxon>eudicotyledons</taxon>
        <taxon>Gunneridae</taxon>
        <taxon>Pentapetalae</taxon>
        <taxon>asterids</taxon>
        <taxon>campanulids</taxon>
        <taxon>Asterales</taxon>
        <taxon>Asteraceae</taxon>
        <taxon>Cichorioideae</taxon>
        <taxon>Cichorieae</taxon>
        <taxon>Lactucinae</taxon>
        <taxon>Lactuca</taxon>
    </lineage>
</organism>
<gene>
    <name evidence="3" type="ORF">LSALG_LOCUS1885</name>
</gene>
<evidence type="ECO:0000313" key="4">
    <source>
        <dbReference type="Proteomes" id="UP001177003"/>
    </source>
</evidence>
<dbReference type="EMBL" id="OX465086">
    <property type="protein sequence ID" value="CAI9261082.1"/>
    <property type="molecule type" value="Genomic_DNA"/>
</dbReference>
<dbReference type="FunFam" id="3.40.50.1820:FF:000072">
    <property type="entry name" value="Serine carboxypeptidase-like 19"/>
    <property type="match status" value="1"/>
</dbReference>
<accession>A0AA35VE15</accession>
<sequence length="461" mass="52533">MEYGLNAITLSSLLLFLLTLESSFITLSQSKSIVKTLPGYPGQLPFKLETGYVGIGEKEEAQFFYYFVESERNPEEDPLIFYLTGGPGCSAVITFFYQIGPLSFNFENAPENITLSLNPNSWTKMANVIFVDMPAGTGFSYATSKEGWISSDSIVVKQSIDFLRKFLIDHPKFSKNPLYISGISYMGIVTPIVTLEAYNANERGDQPPMNIQGYILCSPLTNKFMDFNSRVEYSHRMALISDDIYKDAIENCHGNYVNKNVANSVCVNSLKRYEECTSGLNIEDILEPLCNKSDLKPYCREYYYDFAADWANDEAVQQALNIRQETIGKWEFFNTTMHYTEGKNDTFCYAYDIFSSFEYHKKLVRKNCRALIFSGDHDMTFPYVGIEQWIVALNLKVVIPWKPFYVNNQVGGYEMTYAQNDFSLTFATVKGAGHSVAQYKPKEAMVLTERWLALKSYLGDM</sequence>
<dbReference type="Pfam" id="PF00450">
    <property type="entry name" value="Peptidase_S10"/>
    <property type="match status" value="1"/>
</dbReference>
<evidence type="ECO:0000313" key="3">
    <source>
        <dbReference type="EMBL" id="CAI9261082.1"/>
    </source>
</evidence>
<dbReference type="InterPro" id="IPR029058">
    <property type="entry name" value="AB_hydrolase_fold"/>
</dbReference>
<comment type="similarity">
    <text evidence="1">Belongs to the peptidase S10 family.</text>
</comment>
<feature type="signal peptide" evidence="2">
    <location>
        <begin position="1"/>
        <end position="30"/>
    </location>
</feature>
<name>A0AA35VE15_LACSI</name>
<dbReference type="GO" id="GO:0016747">
    <property type="term" value="F:acyltransferase activity, transferring groups other than amino-acyl groups"/>
    <property type="evidence" value="ECO:0007669"/>
    <property type="project" value="TreeGrafter"/>
</dbReference>
<evidence type="ECO:0000256" key="1">
    <source>
        <dbReference type="ARBA" id="ARBA00009431"/>
    </source>
</evidence>
<feature type="chain" id="PRO_5041312319" evidence="2">
    <location>
        <begin position="31"/>
        <end position="461"/>
    </location>
</feature>
<dbReference type="Gene3D" id="3.40.50.12670">
    <property type="match status" value="1"/>
</dbReference>
<protein>
    <submittedName>
        <fullName evidence="3">Uncharacterized protein</fullName>
    </submittedName>
</protein>
<dbReference type="PANTHER" id="PTHR11802">
    <property type="entry name" value="SERINE PROTEASE FAMILY S10 SERINE CARBOXYPEPTIDASE"/>
    <property type="match status" value="1"/>
</dbReference>
<evidence type="ECO:0000256" key="2">
    <source>
        <dbReference type="SAM" id="SignalP"/>
    </source>
</evidence>
<dbReference type="GO" id="GO:0019748">
    <property type="term" value="P:secondary metabolic process"/>
    <property type="evidence" value="ECO:0007669"/>
    <property type="project" value="TreeGrafter"/>
</dbReference>
<dbReference type="FunFam" id="3.40.50.12670:FF:000002">
    <property type="entry name" value="Carboxypeptidase"/>
    <property type="match status" value="1"/>
</dbReference>
<dbReference type="AlphaFoldDB" id="A0AA35VE15"/>
<dbReference type="GO" id="GO:0004185">
    <property type="term" value="F:serine-type carboxypeptidase activity"/>
    <property type="evidence" value="ECO:0007669"/>
    <property type="project" value="InterPro"/>
</dbReference>
<dbReference type="PANTHER" id="PTHR11802:SF438">
    <property type="entry name" value="SERINE CARBOXYPEPTIDASE-LIKE 16-RELATED"/>
    <property type="match status" value="1"/>
</dbReference>
<proteinExistence type="inferred from homology"/>
<reference evidence="3" key="1">
    <citation type="submission" date="2023-04" db="EMBL/GenBank/DDBJ databases">
        <authorList>
            <person name="Vijverberg K."/>
            <person name="Xiong W."/>
            <person name="Schranz E."/>
        </authorList>
    </citation>
    <scope>NUCLEOTIDE SEQUENCE</scope>
</reference>
<dbReference type="PRINTS" id="PR00724">
    <property type="entry name" value="CRBOXYPTASEC"/>
</dbReference>
<dbReference type="SUPFAM" id="SSF53474">
    <property type="entry name" value="alpha/beta-Hydrolases"/>
    <property type="match status" value="1"/>
</dbReference>
<dbReference type="GO" id="GO:0006508">
    <property type="term" value="P:proteolysis"/>
    <property type="evidence" value="ECO:0007669"/>
    <property type="project" value="InterPro"/>
</dbReference>
<dbReference type="InterPro" id="IPR001563">
    <property type="entry name" value="Peptidase_S10"/>
</dbReference>
<dbReference type="Proteomes" id="UP001177003">
    <property type="component" value="Chromosome 0"/>
</dbReference>
<dbReference type="Gene3D" id="3.40.50.1820">
    <property type="entry name" value="alpha/beta hydrolase"/>
    <property type="match status" value="1"/>
</dbReference>